<evidence type="ECO:0000256" key="8">
    <source>
        <dbReference type="SAM" id="Phobius"/>
    </source>
</evidence>
<evidence type="ECO:0000256" key="1">
    <source>
        <dbReference type="ARBA" id="ARBA00004429"/>
    </source>
</evidence>
<keyword evidence="4" id="KW-0997">Cell inner membrane</keyword>
<dbReference type="SUPFAM" id="SSF82714">
    <property type="entry name" value="Multidrug efflux transporter AcrB TolC docking domain, DN and DC subdomains"/>
    <property type="match status" value="2"/>
</dbReference>
<dbReference type="Gene3D" id="3.30.70.1440">
    <property type="entry name" value="Multidrug efflux transporter AcrB pore domain"/>
    <property type="match status" value="1"/>
</dbReference>
<dbReference type="SUPFAM" id="SSF82866">
    <property type="entry name" value="Multidrug efflux transporter AcrB transmembrane domain"/>
    <property type="match status" value="2"/>
</dbReference>
<feature type="transmembrane region" description="Helical" evidence="8">
    <location>
        <begin position="336"/>
        <end position="353"/>
    </location>
</feature>
<dbReference type="FunFam" id="1.20.1640.10:FF:000001">
    <property type="entry name" value="Efflux pump membrane transporter"/>
    <property type="match status" value="1"/>
</dbReference>
<dbReference type="RefSeq" id="WP_020886778.1">
    <property type="nucleotide sequence ID" value="NZ_ATHI01000012.1"/>
</dbReference>
<dbReference type="PANTHER" id="PTHR32063">
    <property type="match status" value="1"/>
</dbReference>
<evidence type="ECO:0000256" key="3">
    <source>
        <dbReference type="ARBA" id="ARBA00022475"/>
    </source>
</evidence>
<evidence type="ECO:0000256" key="5">
    <source>
        <dbReference type="ARBA" id="ARBA00022692"/>
    </source>
</evidence>
<accession>S7TCF9</accession>
<dbReference type="InterPro" id="IPR027463">
    <property type="entry name" value="AcrB_DN_DC_subdom"/>
</dbReference>
<proteinExistence type="predicted"/>
<dbReference type="FunFam" id="3.30.70.1430:FF:000001">
    <property type="entry name" value="Efflux pump membrane transporter"/>
    <property type="match status" value="1"/>
</dbReference>
<feature type="transmembrane region" description="Helical" evidence="8">
    <location>
        <begin position="12"/>
        <end position="30"/>
    </location>
</feature>
<dbReference type="PANTHER" id="PTHR32063:SF21">
    <property type="entry name" value="MULTIDRUG RESISTANCE PROTEIN MDTB"/>
    <property type="match status" value="1"/>
</dbReference>
<feature type="transmembrane region" description="Helical" evidence="8">
    <location>
        <begin position="529"/>
        <end position="547"/>
    </location>
</feature>
<evidence type="ECO:0000256" key="2">
    <source>
        <dbReference type="ARBA" id="ARBA00022448"/>
    </source>
</evidence>
<feature type="transmembrane region" description="Helical" evidence="8">
    <location>
        <begin position="884"/>
        <end position="904"/>
    </location>
</feature>
<dbReference type="SUPFAM" id="SSF82693">
    <property type="entry name" value="Multidrug efflux transporter AcrB pore domain, PN1, PN2, PC1 and PC2 subdomains"/>
    <property type="match status" value="3"/>
</dbReference>
<evidence type="ECO:0000313" key="10">
    <source>
        <dbReference type="Proteomes" id="UP000014975"/>
    </source>
</evidence>
<dbReference type="InterPro" id="IPR001036">
    <property type="entry name" value="Acrflvin-R"/>
</dbReference>
<sequence>MNISAPFIRRPVMTTLVMAAMLLFGVMAYFKLPVSDLPTVDFPTIEVRASLTGASPETMAASVATPLEREFSTIAGIDSMSSASVLGSTSITIQFSLERDIDAAAQDVQSAISKALRRLPAEMTTPPSLRKVNPADSPILYLTLASTTLPLSTVTEYADTIIGQRLSMVSGVAQVNVFGARKYAVRVQLDPKALASRGLGIDEVAEAVSRGNVNLPTGTISGDHTAYNIKSSGKLQQAADFRPLIVAWKGGSPVRLEQLGRVLDSVENDKAALWRVDDPAVILAIQRQPGANTVAVVDDVLDLLPGFRQQLPPGLELSVLYDRSESIRHSVHDVKFTLVLTVCLVVLVIFLFLRNLRATIIPSLALPISIIATFAVMHLMGYSLDNLSLMAMTLAVGFVVDDAIVMLENIIRHREMGKPSLAAALDGSEEIAFTIVSMTISLAAVFIPVMFMGGVVGRLFEEFGVVIMVSVLFSGVVSLTLTPMLCARFLGEGGHAPATQGRLYRASERVFEAMLGIYRRSLAYCMRRHVLTFTASIAVLIATVALFQHMPKGFLPSQDTGMIWATTEAAQGTSFDDMIRYQRSLHGFLKDDPAVESFMSVVGAGGPNRTGNTGRLSIKLKPYDQRTESADEVVARLRPVLNSVPGIQTFLRNPPMINIGGRSTRSVYQFTLQNPDSRELYHYAALLAERLKDSRLIQDVASDVQLSNPEIRVDIRRDRAAALGISPRQIEQALQSAFGSRQVSTIYTDTNDYQVIVELLPEYQRDISALSMLYVRSNEGNLVPLDALAELGKGVGPVVINHSGQLPSATISFNLRPGVALSQAVAEVQAEARALLPDTFSTGFEGTAQAFQASTRGLLVMLALAVAIIYIVLGILYESFIHPITILSGLPSAAFGALVTLWLFDVDLNIYGFVGIMMLVGIVKKNAIMMIDFALDAQRRENKRPAEAIYEGCLIRFRPIMMTTMAALMGALPIALAYGADGEARQPLGLAVVGGLLFSQLITLYITPVYYMYLDRLTKWLGFKPEAASETAQSKAGA</sequence>
<feature type="transmembrane region" description="Helical" evidence="8">
    <location>
        <begin position="990"/>
        <end position="1014"/>
    </location>
</feature>
<dbReference type="eggNOG" id="COG0841">
    <property type="taxonomic scope" value="Bacteria"/>
</dbReference>
<dbReference type="PATRIC" id="fig|1121439.3.peg.1327"/>
<feature type="transmembrane region" description="Helical" evidence="8">
    <location>
        <begin position="431"/>
        <end position="451"/>
    </location>
</feature>
<dbReference type="EMBL" id="ATHI01000012">
    <property type="protein sequence ID" value="EPR34316.1"/>
    <property type="molecule type" value="Genomic_DNA"/>
</dbReference>
<dbReference type="Proteomes" id="UP000014975">
    <property type="component" value="Unassembled WGS sequence"/>
</dbReference>
<feature type="transmembrane region" description="Helical" evidence="8">
    <location>
        <begin position="387"/>
        <end position="411"/>
    </location>
</feature>
<keyword evidence="2" id="KW-0813">Transport</keyword>
<keyword evidence="10" id="KW-1185">Reference proteome</keyword>
<dbReference type="Gene3D" id="3.30.2090.10">
    <property type="entry name" value="Multidrug efflux transporter AcrB TolC docking domain, DN and DC subdomains"/>
    <property type="match status" value="2"/>
</dbReference>
<dbReference type="AlphaFoldDB" id="S7TCF9"/>
<dbReference type="Gene3D" id="3.30.70.1430">
    <property type="entry name" value="Multidrug efflux transporter AcrB pore domain"/>
    <property type="match status" value="2"/>
</dbReference>
<feature type="transmembrane region" description="Helical" evidence="8">
    <location>
        <begin position="960"/>
        <end position="978"/>
    </location>
</feature>
<organism evidence="9 10">
    <name type="scientific">Alkalidesulfovibrio alkalitolerans DSM 16529</name>
    <dbReference type="NCBI Taxonomy" id="1121439"/>
    <lineage>
        <taxon>Bacteria</taxon>
        <taxon>Pseudomonadati</taxon>
        <taxon>Thermodesulfobacteriota</taxon>
        <taxon>Desulfovibrionia</taxon>
        <taxon>Desulfovibrionales</taxon>
        <taxon>Desulfovibrionaceae</taxon>
        <taxon>Alkalidesulfovibrio</taxon>
    </lineage>
</organism>
<dbReference type="OrthoDB" id="9759330at2"/>
<keyword evidence="5 8" id="KW-0812">Transmembrane</keyword>
<keyword evidence="7 8" id="KW-0472">Membrane</keyword>
<gene>
    <name evidence="9" type="ORF">dsat_2813</name>
</gene>
<comment type="subcellular location">
    <subcellularLocation>
        <location evidence="1">Cell inner membrane</location>
        <topology evidence="1">Multi-pass membrane protein</topology>
    </subcellularLocation>
</comment>
<evidence type="ECO:0000256" key="7">
    <source>
        <dbReference type="ARBA" id="ARBA00023136"/>
    </source>
</evidence>
<keyword evidence="6 8" id="KW-1133">Transmembrane helix</keyword>
<dbReference type="PRINTS" id="PR00702">
    <property type="entry name" value="ACRIFLAVINRP"/>
</dbReference>
<dbReference type="GO" id="GO:0005886">
    <property type="term" value="C:plasma membrane"/>
    <property type="evidence" value="ECO:0007669"/>
    <property type="project" value="UniProtKB-SubCell"/>
</dbReference>
<dbReference type="Pfam" id="PF00873">
    <property type="entry name" value="ACR_tran"/>
    <property type="match status" value="1"/>
</dbReference>
<feature type="transmembrane region" description="Helical" evidence="8">
    <location>
        <begin position="910"/>
        <end position="935"/>
    </location>
</feature>
<protein>
    <submittedName>
        <fullName evidence="9">Acriflavin resistance protein</fullName>
    </submittedName>
</protein>
<feature type="transmembrane region" description="Helical" evidence="8">
    <location>
        <begin position="463"/>
        <end position="481"/>
    </location>
</feature>
<dbReference type="Gene3D" id="3.30.70.1320">
    <property type="entry name" value="Multidrug efflux transporter AcrB pore domain like"/>
    <property type="match status" value="1"/>
</dbReference>
<evidence type="ECO:0000256" key="4">
    <source>
        <dbReference type="ARBA" id="ARBA00022519"/>
    </source>
</evidence>
<reference evidence="9 10" key="1">
    <citation type="journal article" date="2013" name="Genome Announc.">
        <title>Draft genome sequences for three mercury-methylating, sulfate-reducing bacteria.</title>
        <authorList>
            <person name="Brown S.D."/>
            <person name="Hurt R.A.Jr."/>
            <person name="Gilmour C.C."/>
            <person name="Elias D.A."/>
        </authorList>
    </citation>
    <scope>NUCLEOTIDE SEQUENCE [LARGE SCALE GENOMIC DNA]</scope>
    <source>
        <strain evidence="9 10">DSM 16529</strain>
    </source>
</reference>
<dbReference type="Gene3D" id="1.20.1640.10">
    <property type="entry name" value="Multidrug efflux transporter AcrB transmembrane domain"/>
    <property type="match status" value="2"/>
</dbReference>
<feature type="transmembrane region" description="Helical" evidence="8">
    <location>
        <begin position="857"/>
        <end position="877"/>
    </location>
</feature>
<evidence type="ECO:0000256" key="6">
    <source>
        <dbReference type="ARBA" id="ARBA00022989"/>
    </source>
</evidence>
<dbReference type="STRING" id="1121439.dsat_2813"/>
<comment type="caution">
    <text evidence="9">The sequence shown here is derived from an EMBL/GenBank/DDBJ whole genome shotgun (WGS) entry which is preliminary data.</text>
</comment>
<evidence type="ECO:0000313" key="9">
    <source>
        <dbReference type="EMBL" id="EPR34316.1"/>
    </source>
</evidence>
<keyword evidence="3" id="KW-1003">Cell membrane</keyword>
<dbReference type="GO" id="GO:0042910">
    <property type="term" value="F:xenobiotic transmembrane transporter activity"/>
    <property type="evidence" value="ECO:0007669"/>
    <property type="project" value="TreeGrafter"/>
</dbReference>
<name>S7TCF9_9BACT</name>
<feature type="transmembrane region" description="Helical" evidence="8">
    <location>
        <begin position="360"/>
        <end position="381"/>
    </location>
</feature>